<keyword evidence="2" id="KW-1185">Reference proteome</keyword>
<dbReference type="RefSeq" id="WP_330093868.1">
    <property type="nucleotide sequence ID" value="NZ_JAUZMY010000026.1"/>
</dbReference>
<organism evidence="1 2">
    <name type="scientific">Nocardiopsis codii</name>
    <dbReference type="NCBI Taxonomy" id="3065942"/>
    <lineage>
        <taxon>Bacteria</taxon>
        <taxon>Bacillati</taxon>
        <taxon>Actinomycetota</taxon>
        <taxon>Actinomycetes</taxon>
        <taxon>Streptosporangiales</taxon>
        <taxon>Nocardiopsidaceae</taxon>
        <taxon>Nocardiopsis</taxon>
    </lineage>
</organism>
<dbReference type="Proteomes" id="UP001356095">
    <property type="component" value="Unassembled WGS sequence"/>
</dbReference>
<gene>
    <name evidence="1" type="ORF">Q8791_23050</name>
</gene>
<proteinExistence type="predicted"/>
<sequence length="131" mass="15098">MTPEQLTRQYIADCYKEERSYENHRVQLLTNWETKGHTIVSGHYNGSNDSWNITDYRNGKLLAEGTGHDEYNAVWDSRGAQWVDYDHATRPLDDHLTYPERPEGLPDSLCDALAQWVDNNPEDAAAFLLDL</sequence>
<protein>
    <submittedName>
        <fullName evidence="1">Uncharacterized protein</fullName>
    </submittedName>
</protein>
<evidence type="ECO:0000313" key="2">
    <source>
        <dbReference type="Proteomes" id="UP001356095"/>
    </source>
</evidence>
<reference evidence="1 2" key="1">
    <citation type="submission" date="2023-08" db="EMBL/GenBank/DDBJ databases">
        <authorList>
            <person name="Girao M."/>
            <person name="Carvalho M.F."/>
        </authorList>
    </citation>
    <scope>NUCLEOTIDE SEQUENCE [LARGE SCALE GENOMIC DNA]</scope>
    <source>
        <strain evidence="1 2">CT-R113</strain>
    </source>
</reference>
<name>A0ABU7KCY7_9ACTN</name>
<accession>A0ABU7KCY7</accession>
<comment type="caution">
    <text evidence="1">The sequence shown here is derived from an EMBL/GenBank/DDBJ whole genome shotgun (WGS) entry which is preliminary data.</text>
</comment>
<dbReference type="EMBL" id="JAUZMY010000026">
    <property type="protein sequence ID" value="MEE2040099.1"/>
    <property type="molecule type" value="Genomic_DNA"/>
</dbReference>
<evidence type="ECO:0000313" key="1">
    <source>
        <dbReference type="EMBL" id="MEE2040099.1"/>
    </source>
</evidence>